<dbReference type="EMBL" id="LT963405">
    <property type="protein sequence ID" value="SOS30803.1"/>
    <property type="molecule type" value="Genomic_DNA"/>
</dbReference>
<dbReference type="Proteomes" id="UP000239665">
    <property type="component" value="Plasmid PP3"/>
</dbReference>
<gene>
    <name evidence="1" type="ORF">CFBP3846_P300088</name>
</gene>
<proteinExistence type="predicted"/>
<reference evidence="1 2" key="1">
    <citation type="submission" date="2017-11" db="EMBL/GenBank/DDBJ databases">
        <authorList>
            <person name="Blom J."/>
        </authorList>
    </citation>
    <scope>NUCLEOTIDE SEQUENCE [LARGE SCALE GENOMIC DNA]</scope>
    <source>
        <strain evidence="1 2">CFBP3846</strain>
        <plasmid evidence="2">pp3</plasmid>
    </source>
</reference>
<name>A0ABY1UFP3_PSESX</name>
<sequence>MNEFETQTHQESPTAPFDINAYKTACHRHCKNDPLTPT</sequence>
<organism evidence="1 2">
    <name type="scientific">Pseudomonas syringae pv. avii</name>
    <dbReference type="NCBI Taxonomy" id="663959"/>
    <lineage>
        <taxon>Bacteria</taxon>
        <taxon>Pseudomonadati</taxon>
        <taxon>Pseudomonadota</taxon>
        <taxon>Gammaproteobacteria</taxon>
        <taxon>Pseudomonadales</taxon>
        <taxon>Pseudomonadaceae</taxon>
        <taxon>Pseudomonas</taxon>
        <taxon>Pseudomonas syringae</taxon>
    </lineage>
</organism>
<geneLocation type="plasmid" evidence="2">
    <name>pp3</name>
</geneLocation>
<keyword evidence="1" id="KW-0614">Plasmid</keyword>
<evidence type="ECO:0000313" key="2">
    <source>
        <dbReference type="Proteomes" id="UP000239665"/>
    </source>
</evidence>
<evidence type="ECO:0000313" key="1">
    <source>
        <dbReference type="EMBL" id="SOS30803.1"/>
    </source>
</evidence>
<keyword evidence="2" id="KW-1185">Reference proteome</keyword>
<accession>A0ABY1UFP3</accession>
<protein>
    <submittedName>
        <fullName evidence="1">Uncharacterized protein</fullName>
    </submittedName>
</protein>